<accession>A0A7K1S6X2</accession>
<proteinExistence type="predicted"/>
<keyword evidence="2" id="KW-0812">Transmembrane</keyword>
<evidence type="ECO:0000256" key="1">
    <source>
        <dbReference type="SAM" id="MobiDB-lite"/>
    </source>
</evidence>
<keyword evidence="2" id="KW-0472">Membrane</keyword>
<evidence type="ECO:0000256" key="2">
    <source>
        <dbReference type="SAM" id="Phobius"/>
    </source>
</evidence>
<dbReference type="EMBL" id="WPIN01000002">
    <property type="protein sequence ID" value="MVM29525.1"/>
    <property type="molecule type" value="Genomic_DNA"/>
</dbReference>
<dbReference type="Proteomes" id="UP000436006">
    <property type="component" value="Unassembled WGS sequence"/>
</dbReference>
<organism evidence="3 4">
    <name type="scientific">Spirosoma arboris</name>
    <dbReference type="NCBI Taxonomy" id="2682092"/>
    <lineage>
        <taxon>Bacteria</taxon>
        <taxon>Pseudomonadati</taxon>
        <taxon>Bacteroidota</taxon>
        <taxon>Cytophagia</taxon>
        <taxon>Cytophagales</taxon>
        <taxon>Cytophagaceae</taxon>
        <taxon>Spirosoma</taxon>
    </lineage>
</organism>
<feature type="compositionally biased region" description="Polar residues" evidence="1">
    <location>
        <begin position="142"/>
        <end position="158"/>
    </location>
</feature>
<comment type="caution">
    <text evidence="3">The sequence shown here is derived from an EMBL/GenBank/DDBJ whole genome shotgun (WGS) entry which is preliminary data.</text>
</comment>
<sequence>MPELTDDQLDGLFRKSVEEFDTPFDPAAWQDMKARLDANDRTTPSGALTWKNLLRWGLPVALLLLLTGGGWFVYHKANSGRIAAPSPKAANSRTELTGITKGIPQAETPRLADTERSNKKPASLPEQTGGEVGQVADRGETVNESGNPDNHTGKSLTRPTEIILPKVSDATERANAEASPTKALIKSKVGSATKSVTSSYRLKKADEKTRADRLSLSSTPKNKASISVRKQRNASHNPVAFSTTGYALSSTPSSAKRSAINSREASPPDISSMAGNIVSPESNEAISVVLPTINELAIRPAHWPKSLAFTGRPVEAQPDTTAQRVAPKLPPMRGLSVRFVVAPDLSTVGLKNFARPGTNVGLLLEYRLASRWSIQAGVIKSTKVYKTLPSEYTAPETWWQPPMKSPDYVDGRCNMFDIPINIRYDVVVKPRLDGRLPSRWFVSGGVTSYIMKKEDYYYTYPAHTYNQPTEWSTNTGGYGFSNLNLSVGYERSISRRLSWQVEPFMKAPLKGVGFFKVNLLSTGAFFSLRYKL</sequence>
<feature type="compositionally biased region" description="Polar residues" evidence="1">
    <location>
        <begin position="215"/>
        <end position="224"/>
    </location>
</feature>
<feature type="region of interest" description="Disordered" evidence="1">
    <location>
        <begin position="245"/>
        <end position="274"/>
    </location>
</feature>
<feature type="transmembrane region" description="Helical" evidence="2">
    <location>
        <begin position="53"/>
        <end position="74"/>
    </location>
</feature>
<feature type="region of interest" description="Disordered" evidence="1">
    <location>
        <begin position="195"/>
        <end position="224"/>
    </location>
</feature>
<gene>
    <name evidence="3" type="ORF">GO755_05740</name>
</gene>
<keyword evidence="4" id="KW-1185">Reference proteome</keyword>
<feature type="compositionally biased region" description="Basic and acidic residues" evidence="1">
    <location>
        <begin position="203"/>
        <end position="213"/>
    </location>
</feature>
<evidence type="ECO:0008006" key="5">
    <source>
        <dbReference type="Google" id="ProtNLM"/>
    </source>
</evidence>
<keyword evidence="2" id="KW-1133">Transmembrane helix</keyword>
<evidence type="ECO:0000313" key="4">
    <source>
        <dbReference type="Proteomes" id="UP000436006"/>
    </source>
</evidence>
<name>A0A7K1S6X2_9BACT</name>
<feature type="region of interest" description="Disordered" evidence="1">
    <location>
        <begin position="82"/>
        <end position="161"/>
    </location>
</feature>
<protein>
    <recommendedName>
        <fullName evidence="5">PorT family protein</fullName>
    </recommendedName>
</protein>
<feature type="compositionally biased region" description="Polar residues" evidence="1">
    <location>
        <begin position="245"/>
        <end position="264"/>
    </location>
</feature>
<dbReference type="AlphaFoldDB" id="A0A7K1S6X2"/>
<reference evidence="3 4" key="1">
    <citation type="submission" date="2019-12" db="EMBL/GenBank/DDBJ databases">
        <title>Spirosoma sp. HMF4905 genome sequencing and assembly.</title>
        <authorList>
            <person name="Kang H."/>
            <person name="Cha I."/>
            <person name="Kim H."/>
            <person name="Joh K."/>
        </authorList>
    </citation>
    <scope>NUCLEOTIDE SEQUENCE [LARGE SCALE GENOMIC DNA]</scope>
    <source>
        <strain evidence="3 4">HMF4905</strain>
    </source>
</reference>
<evidence type="ECO:0000313" key="3">
    <source>
        <dbReference type="EMBL" id="MVM29525.1"/>
    </source>
</evidence>
<dbReference type="RefSeq" id="WP_157583777.1">
    <property type="nucleotide sequence ID" value="NZ_WPIN01000002.1"/>
</dbReference>